<gene>
    <name evidence="2" type="ORF">HG542_01110</name>
</gene>
<proteinExistence type="predicted"/>
<dbReference type="RefSeq" id="WP_171078054.1">
    <property type="nucleotide sequence ID" value="NZ_BNBU01000007.1"/>
</dbReference>
<reference evidence="2 3" key="1">
    <citation type="submission" date="2020-04" db="EMBL/GenBank/DDBJ databases">
        <title>Draft Genome Sequence of Streptomyces morookaense DSM 40503, an 8-azaguanine-producing strain.</title>
        <authorList>
            <person name="Qi J."/>
            <person name="Gao J.-M."/>
        </authorList>
    </citation>
    <scope>NUCLEOTIDE SEQUENCE [LARGE SCALE GENOMIC DNA]</scope>
    <source>
        <strain evidence="2 3">DSM 40503</strain>
    </source>
</reference>
<feature type="transmembrane region" description="Helical" evidence="1">
    <location>
        <begin position="20"/>
        <end position="41"/>
    </location>
</feature>
<comment type="caution">
    <text evidence="2">The sequence shown here is derived from an EMBL/GenBank/DDBJ whole genome shotgun (WGS) entry which is preliminary data.</text>
</comment>
<evidence type="ECO:0000313" key="2">
    <source>
        <dbReference type="EMBL" id="NVK76254.1"/>
    </source>
</evidence>
<protein>
    <submittedName>
        <fullName evidence="2">Uncharacterized protein</fullName>
    </submittedName>
</protein>
<organism evidence="2 3">
    <name type="scientific">Streptomyces morookaense</name>
    <name type="common">Streptoverticillium morookaense</name>
    <dbReference type="NCBI Taxonomy" id="1970"/>
    <lineage>
        <taxon>Bacteria</taxon>
        <taxon>Bacillati</taxon>
        <taxon>Actinomycetota</taxon>
        <taxon>Actinomycetes</taxon>
        <taxon>Kitasatosporales</taxon>
        <taxon>Streptomycetaceae</taxon>
        <taxon>Streptomyces</taxon>
    </lineage>
</organism>
<keyword evidence="1" id="KW-0472">Membrane</keyword>
<dbReference type="AlphaFoldDB" id="A0A7Y7AZX1"/>
<dbReference type="Proteomes" id="UP000587462">
    <property type="component" value="Unassembled WGS sequence"/>
</dbReference>
<accession>A0A7Y7AZX1</accession>
<sequence>MTSAAMESTTLVRELILDHIIKGMIVLVATVVLTLGIAVVWRTVGRSRRR</sequence>
<evidence type="ECO:0000256" key="1">
    <source>
        <dbReference type="SAM" id="Phobius"/>
    </source>
</evidence>
<evidence type="ECO:0000313" key="3">
    <source>
        <dbReference type="Proteomes" id="UP000587462"/>
    </source>
</evidence>
<name>A0A7Y7AZX1_STRMO</name>
<keyword evidence="3" id="KW-1185">Reference proteome</keyword>
<keyword evidence="1" id="KW-0812">Transmembrane</keyword>
<dbReference type="EMBL" id="JABBXF010000002">
    <property type="protein sequence ID" value="NVK76254.1"/>
    <property type="molecule type" value="Genomic_DNA"/>
</dbReference>
<keyword evidence="1" id="KW-1133">Transmembrane helix</keyword>